<evidence type="ECO:0000313" key="2">
    <source>
        <dbReference type="EMBL" id="KYZ77087.1"/>
    </source>
</evidence>
<feature type="transmembrane region" description="Helical" evidence="1">
    <location>
        <begin position="35"/>
        <end position="63"/>
    </location>
</feature>
<keyword evidence="1" id="KW-0812">Transmembrane</keyword>
<dbReference type="EMBL" id="LSGP01000013">
    <property type="protein sequence ID" value="KYZ77087.1"/>
    <property type="molecule type" value="Genomic_DNA"/>
</dbReference>
<accession>A0A154BT60</accession>
<evidence type="ECO:0000256" key="1">
    <source>
        <dbReference type="SAM" id="Phobius"/>
    </source>
</evidence>
<comment type="caution">
    <text evidence="2">The sequence shown here is derived from an EMBL/GenBank/DDBJ whole genome shotgun (WGS) entry which is preliminary data.</text>
</comment>
<organism evidence="2 3">
    <name type="scientific">Anaerosporomusa subterranea</name>
    <dbReference type="NCBI Taxonomy" id="1794912"/>
    <lineage>
        <taxon>Bacteria</taxon>
        <taxon>Bacillati</taxon>
        <taxon>Bacillota</taxon>
        <taxon>Negativicutes</taxon>
        <taxon>Acetonemataceae</taxon>
        <taxon>Anaerosporomusa</taxon>
    </lineage>
</organism>
<protein>
    <submittedName>
        <fullName evidence="2">Uncharacterized protein</fullName>
    </submittedName>
</protein>
<keyword evidence="1" id="KW-0472">Membrane</keyword>
<feature type="transmembrane region" description="Helical" evidence="1">
    <location>
        <begin position="12"/>
        <end position="29"/>
    </location>
</feature>
<proteinExistence type="predicted"/>
<keyword evidence="1" id="KW-1133">Transmembrane helix</keyword>
<dbReference type="Proteomes" id="UP000076268">
    <property type="component" value="Unassembled WGS sequence"/>
</dbReference>
<dbReference type="STRING" id="1794912.AXX12_02835"/>
<dbReference type="AlphaFoldDB" id="A0A154BT60"/>
<reference evidence="2 3" key="1">
    <citation type="submission" date="2016-02" db="EMBL/GenBank/DDBJ databases">
        <title>Anaerosporomusa subterraneum gen. nov., sp. nov., a spore-forming obligate anaerobe isolated from saprolite.</title>
        <authorList>
            <person name="Choi J.K."/>
            <person name="Shah M."/>
            <person name="Yee N."/>
        </authorList>
    </citation>
    <scope>NUCLEOTIDE SEQUENCE [LARGE SCALE GENOMIC DNA]</scope>
    <source>
        <strain evidence="2 3">RU4</strain>
    </source>
</reference>
<gene>
    <name evidence="2" type="ORF">AXX12_02835</name>
</gene>
<sequence>MFTKHHLSHPGMTGLGAAMIGFCIAPMSWPERIMAGVGGIMLIDPGTFTDVIGIVLLAVVMFIQLKKKKDINKQPLSA</sequence>
<dbReference type="OrthoDB" id="9759894at2"/>
<dbReference type="RefSeq" id="WP_066238771.1">
    <property type="nucleotide sequence ID" value="NZ_LSGP01000013.1"/>
</dbReference>
<name>A0A154BT60_ANASB</name>
<evidence type="ECO:0000313" key="3">
    <source>
        <dbReference type="Proteomes" id="UP000076268"/>
    </source>
</evidence>
<keyword evidence="3" id="KW-1185">Reference proteome</keyword>